<name>A0A395N022_9HYPO</name>
<accession>A0A395N022</accession>
<dbReference type="AlphaFoldDB" id="A0A395N022"/>
<dbReference type="PANTHER" id="PTHR28019:SF3">
    <property type="entry name" value="INTEGRAL MEMBRANE PROTEIN (AFU_ORTHOLOGUE AFUA_6G07470)"/>
    <property type="match status" value="1"/>
</dbReference>
<sequence>MGLSRSIGVFLPFALAIAATIFVLVPTLAGVTDKSLYVFKVNFENVSINPVSDLIDHIDTRPEISNKNNRHIRAKTVDRNITAGLLGLEKTYDTTLWGYCHTDKDNKRECSRPAFNWVRKNVSMDSFKSADRNIEIKLPKEITKAIETFGSLTKAAEVAFIVALLELAIQIALGVFAICSRELTCWTWIISGFASAFTLASAILSTIMASFAVGVVETTAKLYGVRVEINTVFLAIIWIGAAFAIVANLLWILPTLCCVPKQRSSEDSKSLLTGSRHGAYVPVHDDHEMHSMYRTGGLTPSSSEHTRADHAYEPYSVIPTLLTFANAPSSVTKTTSLLAAALAAYTASAETVYLVNSFKGSETSSGMAYYDNNHSSANQAQPQDYTDVVHGRNVHWEDSTVKGTFSSGVTFTSNIVADANNKEINQWAGSGSNGFKDFTCWKAGSPRGKPFLLYKVDGWEVYPIYFCRNNN</sequence>
<evidence type="ECO:0008006" key="4">
    <source>
        <dbReference type="Google" id="ProtNLM"/>
    </source>
</evidence>
<dbReference type="Pfam" id="PF06687">
    <property type="entry name" value="SUR7"/>
    <property type="match status" value="1"/>
</dbReference>
<feature type="transmembrane region" description="Helical" evidence="1">
    <location>
        <begin position="186"/>
        <end position="212"/>
    </location>
</feature>
<evidence type="ECO:0000313" key="3">
    <source>
        <dbReference type="Proteomes" id="UP000265631"/>
    </source>
</evidence>
<dbReference type="GO" id="GO:0005886">
    <property type="term" value="C:plasma membrane"/>
    <property type="evidence" value="ECO:0007669"/>
    <property type="project" value="InterPro"/>
</dbReference>
<dbReference type="GO" id="GO:0031505">
    <property type="term" value="P:fungal-type cell wall organization"/>
    <property type="evidence" value="ECO:0007669"/>
    <property type="project" value="TreeGrafter"/>
</dbReference>
<evidence type="ECO:0000313" key="2">
    <source>
        <dbReference type="EMBL" id="RFN53466.1"/>
    </source>
</evidence>
<proteinExistence type="predicted"/>
<evidence type="ECO:0000256" key="1">
    <source>
        <dbReference type="SAM" id="Phobius"/>
    </source>
</evidence>
<dbReference type="InterPro" id="IPR052413">
    <property type="entry name" value="SUR7_domain"/>
</dbReference>
<keyword evidence="1" id="KW-1133">Transmembrane helix</keyword>
<feature type="transmembrane region" description="Helical" evidence="1">
    <location>
        <begin position="158"/>
        <end position="179"/>
    </location>
</feature>
<gene>
    <name evidence="2" type="ORF">FIE12Z_2291</name>
</gene>
<keyword evidence="1" id="KW-0812">Transmembrane</keyword>
<comment type="caution">
    <text evidence="2">The sequence shown here is derived from an EMBL/GenBank/DDBJ whole genome shotgun (WGS) entry which is preliminary data.</text>
</comment>
<dbReference type="EMBL" id="PXXK01000042">
    <property type="protein sequence ID" value="RFN53466.1"/>
    <property type="molecule type" value="Genomic_DNA"/>
</dbReference>
<feature type="transmembrane region" description="Helical" evidence="1">
    <location>
        <begin position="232"/>
        <end position="253"/>
    </location>
</feature>
<protein>
    <recommendedName>
        <fullName evidence="4">Integral membrane protein</fullName>
    </recommendedName>
</protein>
<keyword evidence="3" id="KW-1185">Reference proteome</keyword>
<keyword evidence="1" id="KW-0472">Membrane</keyword>
<dbReference type="Proteomes" id="UP000265631">
    <property type="component" value="Unassembled WGS sequence"/>
</dbReference>
<dbReference type="PANTHER" id="PTHR28019">
    <property type="entry name" value="CELL MEMBRANE PROTEIN YLR413W-RELATED"/>
    <property type="match status" value="1"/>
</dbReference>
<reference evidence="2 3" key="1">
    <citation type="journal article" date="2018" name="PLoS Pathog.">
        <title>Evolution of structural diversity of trichothecenes, a family of toxins produced by plant pathogenic and entomopathogenic fungi.</title>
        <authorList>
            <person name="Proctor R.H."/>
            <person name="McCormick S.P."/>
            <person name="Kim H.S."/>
            <person name="Cardoza R.E."/>
            <person name="Stanley A.M."/>
            <person name="Lindo L."/>
            <person name="Kelly A."/>
            <person name="Brown D.W."/>
            <person name="Lee T."/>
            <person name="Vaughan M.M."/>
            <person name="Alexander N.J."/>
            <person name="Busman M."/>
            <person name="Gutierrez S."/>
        </authorList>
    </citation>
    <scope>NUCLEOTIDE SEQUENCE [LARGE SCALE GENOMIC DNA]</scope>
    <source>
        <strain evidence="2 3">NRRL 13405</strain>
    </source>
</reference>
<organism evidence="2 3">
    <name type="scientific">Fusarium flagelliforme</name>
    <dbReference type="NCBI Taxonomy" id="2675880"/>
    <lineage>
        <taxon>Eukaryota</taxon>
        <taxon>Fungi</taxon>
        <taxon>Dikarya</taxon>
        <taxon>Ascomycota</taxon>
        <taxon>Pezizomycotina</taxon>
        <taxon>Sordariomycetes</taxon>
        <taxon>Hypocreomycetidae</taxon>
        <taxon>Hypocreales</taxon>
        <taxon>Nectriaceae</taxon>
        <taxon>Fusarium</taxon>
        <taxon>Fusarium incarnatum-equiseti species complex</taxon>
    </lineage>
</organism>
<dbReference type="InterPro" id="IPR009571">
    <property type="entry name" value="SUR7/Rim9-like_fungi"/>
</dbReference>
<dbReference type="GO" id="GO:0051285">
    <property type="term" value="C:cell cortex of cell tip"/>
    <property type="evidence" value="ECO:0007669"/>
    <property type="project" value="TreeGrafter"/>
</dbReference>